<organism evidence="1 2">
    <name type="scientific">Dictyostelium discoideum</name>
    <name type="common">Social amoeba</name>
    <dbReference type="NCBI Taxonomy" id="44689"/>
    <lineage>
        <taxon>Eukaryota</taxon>
        <taxon>Amoebozoa</taxon>
        <taxon>Evosea</taxon>
        <taxon>Eumycetozoa</taxon>
        <taxon>Dictyostelia</taxon>
        <taxon>Dictyosteliales</taxon>
        <taxon>Dictyosteliaceae</taxon>
        <taxon>Dictyostelium</taxon>
    </lineage>
</organism>
<accession>Q55BV6</accession>
<dbReference type="AlphaFoldDB" id="Q55BV6"/>
<dbReference type="EMBL" id="AAFI02000005">
    <property type="protein sequence ID" value="EAL72524.1"/>
    <property type="molecule type" value="Genomic_DNA"/>
</dbReference>
<comment type="caution">
    <text evidence="1">The sequence shown here is derived from an EMBL/GenBank/DDBJ whole genome shotgun (WGS) entry which is preliminary data.</text>
</comment>
<dbReference type="PaxDb" id="44689-DDB0190985"/>
<proteinExistence type="predicted"/>
<gene>
    <name evidence="1" type="ORF">DDB_G0270348</name>
</gene>
<dbReference type="Proteomes" id="UP000002195">
    <property type="component" value="Unassembled WGS sequence"/>
</dbReference>
<evidence type="ECO:0000313" key="2">
    <source>
        <dbReference type="Proteomes" id="UP000002195"/>
    </source>
</evidence>
<name>Q55BV6_DICDI</name>
<dbReference type="dictyBase" id="DDB_G0270348"/>
<evidence type="ECO:0000313" key="1">
    <source>
        <dbReference type="EMBL" id="EAL72524.1"/>
    </source>
</evidence>
<dbReference type="GeneID" id="8617697"/>
<dbReference type="VEuPathDB" id="AmoebaDB:DDB_G0270348"/>
<sequence length="135" mass="15080">MAVNQSINNFTQLTNYPTTTTTTTPILSSHVNSKNEKDKVKEVGKTISNYNYSGELFNNYNQINPYKKQKISDDDGGGGGYFGYPMEHPECQSFSFQELVSPDQKYVFLFSPFVSASNLNIKISDDGKEGTTTFS</sequence>
<dbReference type="KEGG" id="ddi:DDB_G0270348"/>
<dbReference type="HOGENOM" id="CLU_1889661_0_0_1"/>
<dbReference type="RefSeq" id="XP_646725.1">
    <property type="nucleotide sequence ID" value="XM_641633.1"/>
</dbReference>
<reference evidence="1 2" key="1">
    <citation type="journal article" date="2005" name="Nature">
        <title>The genome of the social amoeba Dictyostelium discoideum.</title>
        <authorList>
            <consortium name="The Dictyostelium discoideum Sequencing Consortium"/>
            <person name="Eichinger L."/>
            <person name="Pachebat J.A."/>
            <person name="Glockner G."/>
            <person name="Rajandream M.A."/>
            <person name="Sucgang R."/>
            <person name="Berriman M."/>
            <person name="Song J."/>
            <person name="Olsen R."/>
            <person name="Szafranski K."/>
            <person name="Xu Q."/>
            <person name="Tunggal B."/>
            <person name="Kummerfeld S."/>
            <person name="Madera M."/>
            <person name="Konfortov B.A."/>
            <person name="Rivero F."/>
            <person name="Bankier A.T."/>
            <person name="Lehmann R."/>
            <person name="Hamlin N."/>
            <person name="Davies R."/>
            <person name="Gaudet P."/>
            <person name="Fey P."/>
            <person name="Pilcher K."/>
            <person name="Chen G."/>
            <person name="Saunders D."/>
            <person name="Sodergren E."/>
            <person name="Davis P."/>
            <person name="Kerhornou A."/>
            <person name="Nie X."/>
            <person name="Hall N."/>
            <person name="Anjard C."/>
            <person name="Hemphill L."/>
            <person name="Bason N."/>
            <person name="Farbrother P."/>
            <person name="Desany B."/>
            <person name="Just E."/>
            <person name="Morio T."/>
            <person name="Rost R."/>
            <person name="Churcher C."/>
            <person name="Cooper J."/>
            <person name="Haydock S."/>
            <person name="van Driessche N."/>
            <person name="Cronin A."/>
            <person name="Goodhead I."/>
            <person name="Muzny D."/>
            <person name="Mourier T."/>
            <person name="Pain A."/>
            <person name="Lu M."/>
            <person name="Harper D."/>
            <person name="Lindsay R."/>
            <person name="Hauser H."/>
            <person name="James K."/>
            <person name="Quiles M."/>
            <person name="Madan Babu M."/>
            <person name="Saito T."/>
            <person name="Buchrieser C."/>
            <person name="Wardroper A."/>
            <person name="Felder M."/>
            <person name="Thangavelu M."/>
            <person name="Johnson D."/>
            <person name="Knights A."/>
            <person name="Loulseged H."/>
            <person name="Mungall K."/>
            <person name="Oliver K."/>
            <person name="Price C."/>
            <person name="Quail M.A."/>
            <person name="Urushihara H."/>
            <person name="Hernandez J."/>
            <person name="Rabbinowitsch E."/>
            <person name="Steffen D."/>
            <person name="Sanders M."/>
            <person name="Ma J."/>
            <person name="Kohara Y."/>
            <person name="Sharp S."/>
            <person name="Simmonds M."/>
            <person name="Spiegler S."/>
            <person name="Tivey A."/>
            <person name="Sugano S."/>
            <person name="White B."/>
            <person name="Walker D."/>
            <person name="Woodward J."/>
            <person name="Winckler T."/>
            <person name="Tanaka Y."/>
            <person name="Shaulsky G."/>
            <person name="Schleicher M."/>
            <person name="Weinstock G."/>
            <person name="Rosenthal A."/>
            <person name="Cox E.C."/>
            <person name="Chisholm R.L."/>
            <person name="Gibbs R."/>
            <person name="Loomis W.F."/>
            <person name="Platzer M."/>
            <person name="Kay R.R."/>
            <person name="Williams J."/>
            <person name="Dear P.H."/>
            <person name="Noegel A.A."/>
            <person name="Barrell B."/>
            <person name="Kuspa A."/>
        </authorList>
    </citation>
    <scope>NUCLEOTIDE SEQUENCE [LARGE SCALE GENOMIC DNA]</scope>
    <source>
        <strain evidence="1 2">AX4</strain>
    </source>
</reference>
<protein>
    <submittedName>
        <fullName evidence="1">Uncharacterized protein</fullName>
    </submittedName>
</protein>
<dbReference type="InParanoid" id="Q55BV6"/>
<keyword evidence="2" id="KW-1185">Reference proteome</keyword>